<keyword evidence="2" id="KW-1185">Reference proteome</keyword>
<dbReference type="Proteomes" id="UP000554482">
    <property type="component" value="Unassembled WGS sequence"/>
</dbReference>
<dbReference type="EMBL" id="JABWDY010016854">
    <property type="protein sequence ID" value="KAF5195771.1"/>
    <property type="molecule type" value="Genomic_DNA"/>
</dbReference>
<gene>
    <name evidence="1" type="ORF">FRX31_014642</name>
</gene>
<organism evidence="1 2">
    <name type="scientific">Thalictrum thalictroides</name>
    <name type="common">Rue-anemone</name>
    <name type="synonym">Anemone thalictroides</name>
    <dbReference type="NCBI Taxonomy" id="46969"/>
    <lineage>
        <taxon>Eukaryota</taxon>
        <taxon>Viridiplantae</taxon>
        <taxon>Streptophyta</taxon>
        <taxon>Embryophyta</taxon>
        <taxon>Tracheophyta</taxon>
        <taxon>Spermatophyta</taxon>
        <taxon>Magnoliopsida</taxon>
        <taxon>Ranunculales</taxon>
        <taxon>Ranunculaceae</taxon>
        <taxon>Thalictroideae</taxon>
        <taxon>Thalictrum</taxon>
    </lineage>
</organism>
<dbReference type="PANTHER" id="PTHR45023:SF4">
    <property type="entry name" value="GLYCINE-RICH PROTEIN-RELATED"/>
    <property type="match status" value="1"/>
</dbReference>
<evidence type="ECO:0000313" key="2">
    <source>
        <dbReference type="Proteomes" id="UP000554482"/>
    </source>
</evidence>
<protein>
    <submittedName>
        <fullName evidence="1">Uncharacterized protein</fullName>
    </submittedName>
</protein>
<accession>A0A7J6WEI8</accession>
<dbReference type="AlphaFoldDB" id="A0A7J6WEI8"/>
<evidence type="ECO:0000313" key="1">
    <source>
        <dbReference type="EMBL" id="KAF5195771.1"/>
    </source>
</evidence>
<proteinExistence type="predicted"/>
<sequence length="102" mass="11527">MDSQPSKNRGPSFTNEEDYAISQAWIEISEDPIVGTDQLKSTYSDRVFARYHELMGCPPNTTRNAKTISTRWGYIQQNMNKFSGILTNLEAKYVSGKSLGDK</sequence>
<reference evidence="1 2" key="1">
    <citation type="submission" date="2020-06" db="EMBL/GenBank/DDBJ databases">
        <title>Transcriptomic and genomic resources for Thalictrum thalictroides and T. hernandezii: Facilitating candidate gene discovery in an emerging model plant lineage.</title>
        <authorList>
            <person name="Arias T."/>
            <person name="Riano-Pachon D.M."/>
            <person name="Di Stilio V.S."/>
        </authorList>
    </citation>
    <scope>NUCLEOTIDE SEQUENCE [LARGE SCALE GENOMIC DNA]</scope>
    <source>
        <strain evidence="2">cv. WT478/WT964</strain>
        <tissue evidence="1">Leaves</tissue>
    </source>
</reference>
<name>A0A7J6WEI8_THATH</name>
<comment type="caution">
    <text evidence="1">The sequence shown here is derived from an EMBL/GenBank/DDBJ whole genome shotgun (WGS) entry which is preliminary data.</text>
</comment>
<dbReference type="OrthoDB" id="689944at2759"/>
<dbReference type="PANTHER" id="PTHR45023">
    <property type="match status" value="1"/>
</dbReference>
<feature type="non-terminal residue" evidence="1">
    <location>
        <position position="102"/>
    </location>
</feature>